<dbReference type="GO" id="GO:0012505">
    <property type="term" value="C:endomembrane system"/>
    <property type="evidence" value="ECO:0007669"/>
    <property type="project" value="TreeGrafter"/>
</dbReference>
<organism evidence="5 6">
    <name type="scientific">Crotalaria pallida</name>
    <name type="common">Smooth rattlebox</name>
    <name type="synonym">Crotalaria striata</name>
    <dbReference type="NCBI Taxonomy" id="3830"/>
    <lineage>
        <taxon>Eukaryota</taxon>
        <taxon>Viridiplantae</taxon>
        <taxon>Streptophyta</taxon>
        <taxon>Embryophyta</taxon>
        <taxon>Tracheophyta</taxon>
        <taxon>Spermatophyta</taxon>
        <taxon>Magnoliopsida</taxon>
        <taxon>eudicotyledons</taxon>
        <taxon>Gunneridae</taxon>
        <taxon>Pentapetalae</taxon>
        <taxon>rosids</taxon>
        <taxon>fabids</taxon>
        <taxon>Fabales</taxon>
        <taxon>Fabaceae</taxon>
        <taxon>Papilionoideae</taxon>
        <taxon>50 kb inversion clade</taxon>
        <taxon>genistoids sensu lato</taxon>
        <taxon>core genistoids</taxon>
        <taxon>Crotalarieae</taxon>
        <taxon>Crotalaria</taxon>
    </lineage>
</organism>
<dbReference type="GO" id="GO:0006813">
    <property type="term" value="P:potassium ion transport"/>
    <property type="evidence" value="ECO:0007669"/>
    <property type="project" value="UniProtKB-KW"/>
</dbReference>
<keyword evidence="6" id="KW-1185">Reference proteome</keyword>
<evidence type="ECO:0000313" key="5">
    <source>
        <dbReference type="EMBL" id="KAK7280821.1"/>
    </source>
</evidence>
<reference evidence="5 6" key="1">
    <citation type="submission" date="2024-01" db="EMBL/GenBank/DDBJ databases">
        <title>The genomes of 5 underutilized Papilionoideae crops provide insights into root nodulation and disease resistanc.</title>
        <authorList>
            <person name="Yuan L."/>
        </authorList>
    </citation>
    <scope>NUCLEOTIDE SEQUENCE [LARGE SCALE GENOMIC DNA]</scope>
    <source>
        <strain evidence="5">ZHUSHIDOU_FW_LH</strain>
        <tissue evidence="5">Leaf</tissue>
    </source>
</reference>
<dbReference type="PANTHER" id="PTHR32468">
    <property type="entry name" value="CATION/H + ANTIPORTER"/>
    <property type="match status" value="1"/>
</dbReference>
<dbReference type="InterPro" id="IPR050794">
    <property type="entry name" value="CPA2_transporter"/>
</dbReference>
<dbReference type="GO" id="GO:0006885">
    <property type="term" value="P:regulation of pH"/>
    <property type="evidence" value="ECO:0007669"/>
    <property type="project" value="TreeGrafter"/>
</dbReference>
<evidence type="ECO:0000256" key="1">
    <source>
        <dbReference type="ARBA" id="ARBA00022448"/>
    </source>
</evidence>
<protein>
    <submittedName>
        <fullName evidence="5">Uncharacterized protein</fullName>
    </submittedName>
</protein>
<comment type="caution">
    <text evidence="5">The sequence shown here is derived from an EMBL/GenBank/DDBJ whole genome shotgun (WGS) entry which is preliminary data.</text>
</comment>
<keyword evidence="3" id="KW-0630">Potassium</keyword>
<keyword evidence="1" id="KW-0813">Transport</keyword>
<keyword evidence="4" id="KW-0406">Ion transport</keyword>
<gene>
    <name evidence="5" type="ORF">RIF29_08332</name>
</gene>
<evidence type="ECO:0000256" key="3">
    <source>
        <dbReference type="ARBA" id="ARBA00022958"/>
    </source>
</evidence>
<name>A0AAN9FTJ2_CROPI</name>
<keyword evidence="2" id="KW-0633">Potassium transport</keyword>
<accession>A0AAN9FTJ2</accession>
<evidence type="ECO:0000256" key="2">
    <source>
        <dbReference type="ARBA" id="ARBA00022538"/>
    </source>
</evidence>
<dbReference type="AlphaFoldDB" id="A0AAN9FTJ2"/>
<proteinExistence type="predicted"/>
<dbReference type="PANTHER" id="PTHR32468:SF120">
    <property type="entry name" value="CATION_H+ EXCHANGER 3"/>
    <property type="match status" value="1"/>
</dbReference>
<dbReference type="GO" id="GO:0098662">
    <property type="term" value="P:inorganic cation transmembrane transport"/>
    <property type="evidence" value="ECO:0007669"/>
    <property type="project" value="TreeGrafter"/>
</dbReference>
<dbReference type="Proteomes" id="UP001372338">
    <property type="component" value="Unassembled WGS sequence"/>
</dbReference>
<sequence>MVALIHKQSHIFGMKAVLELCSLTMEQPIIVDAIHLIELIGISNPIFISHHLQGTMAGSQTHKWSVDGGIEFDDKNIRSLNCKVLQIAPCSIIGILVSRATFNNDSNIRLAMVFVGGKDDREAFFLAKRSTRNPRINVVVYHLVTMEHMPDMEDVIENEALEDIKQEHSSLGNTNGLGDCSEFSELGVIGDLLASKDFESQASILVMQQQVKVE</sequence>
<evidence type="ECO:0000313" key="6">
    <source>
        <dbReference type="Proteomes" id="UP001372338"/>
    </source>
</evidence>
<evidence type="ECO:0000256" key="4">
    <source>
        <dbReference type="ARBA" id="ARBA00023065"/>
    </source>
</evidence>
<dbReference type="EMBL" id="JAYWIO010000002">
    <property type="protein sequence ID" value="KAK7280821.1"/>
    <property type="molecule type" value="Genomic_DNA"/>
</dbReference>